<dbReference type="Gene3D" id="2.180.10.10">
    <property type="entry name" value="RHS repeat-associated core"/>
    <property type="match status" value="1"/>
</dbReference>
<protein>
    <recommendedName>
        <fullName evidence="4">YD repeat-containing protein</fullName>
    </recommendedName>
</protein>
<keyword evidence="3" id="KW-1185">Reference proteome</keyword>
<dbReference type="EMBL" id="FPCA01000001">
    <property type="protein sequence ID" value="SFU46414.1"/>
    <property type="molecule type" value="Genomic_DNA"/>
</dbReference>
<evidence type="ECO:0000313" key="2">
    <source>
        <dbReference type="EMBL" id="SFU46414.1"/>
    </source>
</evidence>
<evidence type="ECO:0000313" key="3">
    <source>
        <dbReference type="Proteomes" id="UP000182491"/>
    </source>
</evidence>
<dbReference type="Proteomes" id="UP000182491">
    <property type="component" value="Unassembled WGS sequence"/>
</dbReference>
<dbReference type="RefSeq" id="WP_068836277.1">
    <property type="nucleotide sequence ID" value="NZ_BMXC01000001.1"/>
</dbReference>
<dbReference type="AlphaFoldDB" id="A0A1I7GD79"/>
<dbReference type="OrthoDB" id="962484at2"/>
<feature type="signal peptide" evidence="1">
    <location>
        <begin position="1"/>
        <end position="24"/>
    </location>
</feature>
<proteinExistence type="predicted"/>
<feature type="chain" id="PRO_5010191326" description="YD repeat-containing protein" evidence="1">
    <location>
        <begin position="25"/>
        <end position="261"/>
    </location>
</feature>
<name>A0A1I7GD79_9BACT</name>
<reference evidence="3" key="1">
    <citation type="submission" date="2016-10" db="EMBL/GenBank/DDBJ databases">
        <authorList>
            <person name="Varghese N."/>
        </authorList>
    </citation>
    <scope>NUCLEOTIDE SEQUENCE [LARGE SCALE GENOMIC DNA]</scope>
    <source>
        <strain evidence="3">DSM 18820</strain>
    </source>
</reference>
<keyword evidence="1" id="KW-0732">Signal</keyword>
<accession>A0A1I7GD79</accession>
<evidence type="ECO:0000256" key="1">
    <source>
        <dbReference type="SAM" id="SignalP"/>
    </source>
</evidence>
<dbReference type="STRING" id="388950.GCA_001611675_00026"/>
<organism evidence="2 3">
    <name type="scientific">Pontibacter akesuensis</name>
    <dbReference type="NCBI Taxonomy" id="388950"/>
    <lineage>
        <taxon>Bacteria</taxon>
        <taxon>Pseudomonadati</taxon>
        <taxon>Bacteroidota</taxon>
        <taxon>Cytophagia</taxon>
        <taxon>Cytophagales</taxon>
        <taxon>Hymenobacteraceae</taxon>
        <taxon>Pontibacter</taxon>
    </lineage>
</organism>
<gene>
    <name evidence="2" type="ORF">SAMN04487941_0928</name>
</gene>
<evidence type="ECO:0008006" key="4">
    <source>
        <dbReference type="Google" id="ProtNLM"/>
    </source>
</evidence>
<sequence length="261" mass="29249">MRKNSLFLLPLALLLWGCPGQSNEEPEPEKTCLLQEHSSIGVNGGVSNATYSSRYTYNTDGRLSVVARDSAGIEKGKTVFTYDSRGNLVQEENNYTKVVNEYDKQNRLVKQTKFLMVGPTANSELYLATFSYTSTGDLAETRYYSPSTGPATPRQILRYKYTNGNPTHITHLDGQERVEVQSLYTFDAHPAPRPTPDILSLTPQQAPAVNNMLSATHTNNRGYTTRYDIDYTYQGNGYPATAIIKFPNNNQVQLAFRYTCI</sequence>